<accession>A0A131YSG5</accession>
<protein>
    <submittedName>
        <fullName evidence="1">Lipocalin</fullName>
    </submittedName>
</protein>
<evidence type="ECO:0000313" key="1">
    <source>
        <dbReference type="EMBL" id="JAP82189.1"/>
    </source>
</evidence>
<reference evidence="1" key="1">
    <citation type="journal article" date="2016" name="Ticks Tick Borne Dis.">
        <title>De novo assembly and annotation of the salivary gland transcriptome of Rhipicephalus appendiculatus male and female ticks during blood feeding.</title>
        <authorList>
            <person name="de Castro M.H."/>
            <person name="de Klerk D."/>
            <person name="Pienaar R."/>
            <person name="Latif A.A."/>
            <person name="Rees D.J."/>
            <person name="Mans B.J."/>
        </authorList>
    </citation>
    <scope>NUCLEOTIDE SEQUENCE</scope>
    <source>
        <tissue evidence="1">Salivary glands</tissue>
    </source>
</reference>
<proteinExistence type="predicted"/>
<dbReference type="EMBL" id="GEDV01006368">
    <property type="protein sequence ID" value="JAP82189.1"/>
    <property type="molecule type" value="Transcribed_RNA"/>
</dbReference>
<dbReference type="AlphaFoldDB" id="A0A131YSG5"/>
<name>A0A131YSG5_RHIAP</name>
<organism evidence="1">
    <name type="scientific">Rhipicephalus appendiculatus</name>
    <name type="common">Brown ear tick</name>
    <dbReference type="NCBI Taxonomy" id="34631"/>
    <lineage>
        <taxon>Eukaryota</taxon>
        <taxon>Metazoa</taxon>
        <taxon>Ecdysozoa</taxon>
        <taxon>Arthropoda</taxon>
        <taxon>Chelicerata</taxon>
        <taxon>Arachnida</taxon>
        <taxon>Acari</taxon>
        <taxon>Parasitiformes</taxon>
        <taxon>Ixodida</taxon>
        <taxon>Ixodoidea</taxon>
        <taxon>Ixodidae</taxon>
        <taxon>Rhipicephalinae</taxon>
        <taxon>Rhipicephalus</taxon>
        <taxon>Rhipicephalus</taxon>
    </lineage>
</organism>
<sequence>MIEGNAPLAVPKLLQKQRTTSKFSSTVRIINEPHCLLAHKPCSCSVLRRTLSHTQTMFVFILPFLVHLAAGGNTSPDIPKENYNTNWTGLLTFLGTNQEIWLRKTNQEVDNMECIRWQRSTLKNNTYDFDKWSRRRGVKLKRPRRAKLINVTKDKEEPAMNILYNAERESQGGELYILRYLGWSETCAIFELPGQKWAEYVWRPNVEKTPVCDAAYQKFASWSYQVFLESCLREIRVCVGPTRC</sequence>